<dbReference type="Proteomes" id="UP000749559">
    <property type="component" value="Unassembled WGS sequence"/>
</dbReference>
<dbReference type="EMBL" id="CAIIXF020000006">
    <property type="protein sequence ID" value="CAH1785510.1"/>
    <property type="molecule type" value="Genomic_DNA"/>
</dbReference>
<gene>
    <name evidence="2" type="ORF">OFUS_LOCUS11556</name>
</gene>
<accession>A0A8J1U0S7</accession>
<evidence type="ECO:0000256" key="1">
    <source>
        <dbReference type="SAM" id="MobiDB-lite"/>
    </source>
</evidence>
<feature type="region of interest" description="Disordered" evidence="1">
    <location>
        <begin position="28"/>
        <end position="49"/>
    </location>
</feature>
<proteinExistence type="predicted"/>
<evidence type="ECO:0000313" key="2">
    <source>
        <dbReference type="EMBL" id="CAH1785510.1"/>
    </source>
</evidence>
<feature type="compositionally biased region" description="Polar residues" evidence="1">
    <location>
        <begin position="28"/>
        <end position="43"/>
    </location>
</feature>
<organism evidence="2 3">
    <name type="scientific">Owenia fusiformis</name>
    <name type="common">Polychaete worm</name>
    <dbReference type="NCBI Taxonomy" id="6347"/>
    <lineage>
        <taxon>Eukaryota</taxon>
        <taxon>Metazoa</taxon>
        <taxon>Spiralia</taxon>
        <taxon>Lophotrochozoa</taxon>
        <taxon>Annelida</taxon>
        <taxon>Polychaeta</taxon>
        <taxon>Sedentaria</taxon>
        <taxon>Canalipalpata</taxon>
        <taxon>Sabellida</taxon>
        <taxon>Oweniida</taxon>
        <taxon>Oweniidae</taxon>
        <taxon>Owenia</taxon>
    </lineage>
</organism>
<evidence type="ECO:0000313" key="3">
    <source>
        <dbReference type="Proteomes" id="UP000749559"/>
    </source>
</evidence>
<dbReference type="AlphaFoldDB" id="A0A8J1U0S7"/>
<sequence>MSSPAIIETVWNATTKCIIIEDVNSVSASPELTPNSDTKNIRSTPPPPPFKKRMVSFQRELTLDIPAQPSCRRDLKLNIPPHPMTLDGVVHFHLTLEDAARPSGCIVNPIQPEWPQMLKISNGSCLQEIFIYTQGDHVVIRTFKLKLIVVNKVKRVGCMPYSSKFARLPRQEFDYMITCCTERGIREYMRAIQDDLAVPNQALATPLNAQHHLGLGYEFKVHSDINLFEVTSTYHDRVKQKFTQLWSVYLNFEEMEDVLKNIHSLIPPLAIEDMNCIATLHGDHMNQEGMWACNVCQYLSPCDNLLDN</sequence>
<name>A0A8J1U0S7_OWEFU</name>
<comment type="caution">
    <text evidence="2">The sequence shown here is derived from an EMBL/GenBank/DDBJ whole genome shotgun (WGS) entry which is preliminary data.</text>
</comment>
<reference evidence="2" key="1">
    <citation type="submission" date="2022-03" db="EMBL/GenBank/DDBJ databases">
        <authorList>
            <person name="Martin C."/>
        </authorList>
    </citation>
    <scope>NUCLEOTIDE SEQUENCE</scope>
</reference>
<keyword evidence="3" id="KW-1185">Reference proteome</keyword>
<protein>
    <submittedName>
        <fullName evidence="2">Uncharacterized protein</fullName>
    </submittedName>
</protein>